<protein>
    <submittedName>
        <fullName evidence="1">Uncharacterized protein</fullName>
    </submittedName>
</protein>
<feature type="non-terminal residue" evidence="1">
    <location>
        <position position="1"/>
    </location>
</feature>
<name>A0A1A7WBQ2_9TELE</name>
<organism evidence="1">
    <name type="scientific">Iconisemion striatum</name>
    <dbReference type="NCBI Taxonomy" id="60296"/>
    <lineage>
        <taxon>Eukaryota</taxon>
        <taxon>Metazoa</taxon>
        <taxon>Chordata</taxon>
        <taxon>Craniata</taxon>
        <taxon>Vertebrata</taxon>
        <taxon>Euteleostomi</taxon>
        <taxon>Actinopterygii</taxon>
        <taxon>Neopterygii</taxon>
        <taxon>Teleostei</taxon>
        <taxon>Neoteleostei</taxon>
        <taxon>Acanthomorphata</taxon>
        <taxon>Ovalentaria</taxon>
        <taxon>Atherinomorphae</taxon>
        <taxon>Cyprinodontiformes</taxon>
        <taxon>Nothobranchiidae</taxon>
        <taxon>Iconisemion</taxon>
    </lineage>
</organism>
<feature type="non-terminal residue" evidence="1">
    <location>
        <position position="96"/>
    </location>
</feature>
<accession>A0A1A7WBQ2</accession>
<reference evidence="1" key="2">
    <citation type="submission" date="2016-06" db="EMBL/GenBank/DDBJ databases">
        <title>The genome of a short-lived fish provides insights into sex chromosome evolution and the genetic control of aging.</title>
        <authorList>
            <person name="Reichwald K."/>
            <person name="Felder M."/>
            <person name="Petzold A."/>
            <person name="Koch P."/>
            <person name="Groth M."/>
            <person name="Platzer M."/>
        </authorList>
    </citation>
    <scope>NUCLEOTIDE SEQUENCE</scope>
    <source>
        <tissue evidence="1">Brain</tissue>
    </source>
</reference>
<evidence type="ECO:0000313" key="1">
    <source>
        <dbReference type="EMBL" id="SBP03437.1"/>
    </source>
</evidence>
<sequence length="96" mass="10870">LLSPGFCAHPPPFFFITAIGCRPPSTADLQRLEARCVCTRICQWLVVGWGCRYSLCHLLRLLVEETSSDQSLQRASSKSRFVRDRHVTTQFTAATR</sequence>
<dbReference type="EMBL" id="HADW01002037">
    <property type="protein sequence ID" value="SBP03437.1"/>
    <property type="molecule type" value="Transcribed_RNA"/>
</dbReference>
<gene>
    <name evidence="1" type="primary">Nfu_g_1_015901</name>
</gene>
<dbReference type="AlphaFoldDB" id="A0A1A7WBQ2"/>
<proteinExistence type="predicted"/>
<reference evidence="1" key="1">
    <citation type="submission" date="2016-05" db="EMBL/GenBank/DDBJ databases">
        <authorList>
            <person name="Lavstsen T."/>
            <person name="Jespersen J.S."/>
        </authorList>
    </citation>
    <scope>NUCLEOTIDE SEQUENCE</scope>
    <source>
        <tissue evidence="1">Brain</tissue>
    </source>
</reference>